<name>A0ABM0GS95_SACKO</name>
<accession>A0ABM0GS95</accession>
<feature type="region of interest" description="Disordered" evidence="1">
    <location>
        <begin position="139"/>
        <end position="168"/>
    </location>
</feature>
<dbReference type="Proteomes" id="UP000694865">
    <property type="component" value="Unplaced"/>
</dbReference>
<feature type="compositionally biased region" description="Basic and acidic residues" evidence="1">
    <location>
        <begin position="27"/>
        <end position="52"/>
    </location>
</feature>
<dbReference type="GeneID" id="100376426"/>
<proteinExistence type="predicted"/>
<sequence>MSEQQNEEETTQQEEQTEEQQEDQEEAKEGEGEGGDKKKEEKKEKPSIEDRRHRQYKKQLNKMQETLNEEKSKIVKPEYTPYTPYIWNSLTPYYETNTVQYLMDLPNEVRHGYINRNTAQGLVDPEVSHRMDIELDPVPNDIVMTPRDKSGKKDNNKKSKKKEGSTRLPKWPVVRMDDTDLNQEIDWSDVPKLREELRTKYSTGAQQRIKYDYTRTKQDWTRMDLDELKKVHPVTKSHMKVTCNAYLGTTPGSKRAVTTLSKTLDD</sequence>
<evidence type="ECO:0000256" key="1">
    <source>
        <dbReference type="SAM" id="MobiDB-lite"/>
    </source>
</evidence>
<feature type="compositionally biased region" description="Basic and acidic residues" evidence="1">
    <location>
        <begin position="146"/>
        <end position="165"/>
    </location>
</feature>
<dbReference type="RefSeq" id="XP_002736234.1">
    <property type="nucleotide sequence ID" value="XM_002736188.2"/>
</dbReference>
<keyword evidence="2" id="KW-1185">Reference proteome</keyword>
<evidence type="ECO:0000313" key="3">
    <source>
        <dbReference type="RefSeq" id="XP_002736234.1"/>
    </source>
</evidence>
<feature type="region of interest" description="Disordered" evidence="1">
    <location>
        <begin position="1"/>
        <end position="58"/>
    </location>
</feature>
<evidence type="ECO:0000313" key="2">
    <source>
        <dbReference type="Proteomes" id="UP000694865"/>
    </source>
</evidence>
<organism evidence="2 3">
    <name type="scientific">Saccoglossus kowalevskii</name>
    <name type="common">Acorn worm</name>
    <dbReference type="NCBI Taxonomy" id="10224"/>
    <lineage>
        <taxon>Eukaryota</taxon>
        <taxon>Metazoa</taxon>
        <taxon>Hemichordata</taxon>
        <taxon>Enteropneusta</taxon>
        <taxon>Harrimaniidae</taxon>
        <taxon>Saccoglossus</taxon>
    </lineage>
</organism>
<gene>
    <name evidence="3" type="primary">LOC100376426</name>
</gene>
<feature type="compositionally biased region" description="Acidic residues" evidence="1">
    <location>
        <begin position="1"/>
        <end position="26"/>
    </location>
</feature>
<reference evidence="3" key="1">
    <citation type="submission" date="2025-08" db="UniProtKB">
        <authorList>
            <consortium name="RefSeq"/>
        </authorList>
    </citation>
    <scope>IDENTIFICATION</scope>
    <source>
        <tissue evidence="3">Testes</tissue>
    </source>
</reference>
<protein>
    <submittedName>
        <fullName evidence="3">Chromatin assembly factor 1 subunit A-B-like isoform X1</fullName>
    </submittedName>
</protein>